<evidence type="ECO:0000313" key="6">
    <source>
        <dbReference type="Proteomes" id="UP001519887"/>
    </source>
</evidence>
<dbReference type="PANTHER" id="PTHR43280">
    <property type="entry name" value="ARAC-FAMILY TRANSCRIPTIONAL REGULATOR"/>
    <property type="match status" value="1"/>
</dbReference>
<sequence>KADRLYYLFAELNDNHIWKPPGEQLSSARFKELVQQALQDMTAGDQPLYLHEHRNRIGILLPDHVLVPFKGDIRQFAVRFRQTMSVEAGGRVFLYAGAPVDRLANIRQSYITAKEAMLHKYIHDDSRIVIYAQVQSEPLNYIGMDPAELGRFIEQIEEQQSEKVKLAVDALFQDFRVKRYAPEAVKMTIHQCVLGITKAIRSMEGDERSLASMAPIVGWHDLSLSLGELKGLFAGFVEESKDYIAELRKVQVKGGIQKVRSYIEANYAGNISLKSIAAHFFINPVYLGQLFKKTYGVYFNDFLLQIRVNEAKKLLRQSPDIRIYEVAEKVGFSSADYFVNQFEKIEHMKPSEYRNKLL</sequence>
<dbReference type="SMART" id="SM00342">
    <property type="entry name" value="HTH_ARAC"/>
    <property type="match status" value="1"/>
</dbReference>
<reference evidence="5 6" key="1">
    <citation type="submission" date="2021-07" db="EMBL/GenBank/DDBJ databases">
        <title>Paenibacillus radiodurans sp. nov., isolated from the southeastern edge of Tengger Desert.</title>
        <authorList>
            <person name="Zhang G."/>
        </authorList>
    </citation>
    <scope>NUCLEOTIDE SEQUENCE [LARGE SCALE GENOMIC DNA]</scope>
    <source>
        <strain evidence="5 6">CCM 7311</strain>
    </source>
</reference>
<dbReference type="Gene3D" id="1.10.10.60">
    <property type="entry name" value="Homeodomain-like"/>
    <property type="match status" value="2"/>
</dbReference>
<evidence type="ECO:0000259" key="4">
    <source>
        <dbReference type="PROSITE" id="PS01124"/>
    </source>
</evidence>
<evidence type="ECO:0000256" key="2">
    <source>
        <dbReference type="ARBA" id="ARBA00023125"/>
    </source>
</evidence>
<gene>
    <name evidence="5" type="ORF">K0U00_10800</name>
</gene>
<dbReference type="PANTHER" id="PTHR43280:SF28">
    <property type="entry name" value="HTH-TYPE TRANSCRIPTIONAL ACTIVATOR RHAS"/>
    <property type="match status" value="1"/>
</dbReference>
<comment type="caution">
    <text evidence="5">The sequence shown here is derived from an EMBL/GenBank/DDBJ whole genome shotgun (WGS) entry which is preliminary data.</text>
</comment>
<dbReference type="EMBL" id="JAHZIK010000211">
    <property type="protein sequence ID" value="MBW7454517.1"/>
    <property type="molecule type" value="Genomic_DNA"/>
</dbReference>
<feature type="domain" description="HTH araC/xylS-type" evidence="4">
    <location>
        <begin position="257"/>
        <end position="356"/>
    </location>
</feature>
<dbReference type="InterPro" id="IPR020449">
    <property type="entry name" value="Tscrpt_reg_AraC-type_HTH"/>
</dbReference>
<dbReference type="InterPro" id="IPR009057">
    <property type="entry name" value="Homeodomain-like_sf"/>
</dbReference>
<dbReference type="PROSITE" id="PS01124">
    <property type="entry name" value="HTH_ARAC_FAMILY_2"/>
    <property type="match status" value="1"/>
</dbReference>
<keyword evidence="3" id="KW-0804">Transcription</keyword>
<dbReference type="PRINTS" id="PR00032">
    <property type="entry name" value="HTHARAC"/>
</dbReference>
<keyword evidence="2" id="KW-0238">DNA-binding</keyword>
<feature type="non-terminal residue" evidence="5">
    <location>
        <position position="1"/>
    </location>
</feature>
<keyword evidence="1" id="KW-0805">Transcription regulation</keyword>
<evidence type="ECO:0000313" key="5">
    <source>
        <dbReference type="EMBL" id="MBW7454517.1"/>
    </source>
</evidence>
<organism evidence="5 6">
    <name type="scientific">Paenibacillus sepulcri</name>
    <dbReference type="NCBI Taxonomy" id="359917"/>
    <lineage>
        <taxon>Bacteria</taxon>
        <taxon>Bacillati</taxon>
        <taxon>Bacillota</taxon>
        <taxon>Bacilli</taxon>
        <taxon>Bacillales</taxon>
        <taxon>Paenibacillaceae</taxon>
        <taxon>Paenibacillus</taxon>
    </lineage>
</organism>
<dbReference type="Proteomes" id="UP001519887">
    <property type="component" value="Unassembled WGS sequence"/>
</dbReference>
<dbReference type="SUPFAM" id="SSF46689">
    <property type="entry name" value="Homeodomain-like"/>
    <property type="match status" value="2"/>
</dbReference>
<dbReference type="InterPro" id="IPR018060">
    <property type="entry name" value="HTH_AraC"/>
</dbReference>
<evidence type="ECO:0000256" key="3">
    <source>
        <dbReference type="ARBA" id="ARBA00023163"/>
    </source>
</evidence>
<evidence type="ECO:0000256" key="1">
    <source>
        <dbReference type="ARBA" id="ARBA00023015"/>
    </source>
</evidence>
<protein>
    <submittedName>
        <fullName evidence="5">Helix-turn-helix domain-containing protein</fullName>
    </submittedName>
</protein>
<dbReference type="Pfam" id="PF12833">
    <property type="entry name" value="HTH_18"/>
    <property type="match status" value="1"/>
</dbReference>
<name>A0ABS7C0Y8_9BACL</name>
<keyword evidence="6" id="KW-1185">Reference proteome</keyword>
<accession>A0ABS7C0Y8</accession>
<proteinExistence type="predicted"/>